<accession>A0ABW3UGY3</accession>
<dbReference type="InterPro" id="IPR040607">
    <property type="entry name" value="ALP_N"/>
</dbReference>
<name>A0ABW3UGY3_9BACL</name>
<dbReference type="Proteomes" id="UP001597180">
    <property type="component" value="Unassembled WGS sequence"/>
</dbReference>
<dbReference type="Gene3D" id="3.30.420.40">
    <property type="match status" value="2"/>
</dbReference>
<organism evidence="2 3">
    <name type="scientific">Paenibacillus vulneris</name>
    <dbReference type="NCBI Taxonomy" id="1133364"/>
    <lineage>
        <taxon>Bacteria</taxon>
        <taxon>Bacillati</taxon>
        <taxon>Bacillota</taxon>
        <taxon>Bacilli</taxon>
        <taxon>Bacillales</taxon>
        <taxon>Paenibacillaceae</taxon>
        <taxon>Paenibacillus</taxon>
    </lineage>
</organism>
<gene>
    <name evidence="2" type="ORF">ACFQ4B_06100</name>
</gene>
<keyword evidence="3" id="KW-1185">Reference proteome</keyword>
<dbReference type="Pfam" id="PF17989">
    <property type="entry name" value="ALP_N"/>
    <property type="match status" value="1"/>
</dbReference>
<protein>
    <recommendedName>
        <fullName evidence="1">Actin-like protein N-terminal domain-containing protein</fullName>
    </recommendedName>
</protein>
<evidence type="ECO:0000313" key="3">
    <source>
        <dbReference type="Proteomes" id="UP001597180"/>
    </source>
</evidence>
<dbReference type="RefSeq" id="WP_345594793.1">
    <property type="nucleotide sequence ID" value="NZ_BAABJG010000055.1"/>
</dbReference>
<dbReference type="SUPFAM" id="SSF53067">
    <property type="entry name" value="Actin-like ATPase domain"/>
    <property type="match status" value="1"/>
</dbReference>
<comment type="caution">
    <text evidence="2">The sequence shown here is derived from an EMBL/GenBank/DDBJ whole genome shotgun (WGS) entry which is preliminary data.</text>
</comment>
<feature type="domain" description="Actin-like protein N-terminal" evidence="1">
    <location>
        <begin position="7"/>
        <end position="153"/>
    </location>
</feature>
<dbReference type="InterPro" id="IPR043129">
    <property type="entry name" value="ATPase_NBD"/>
</dbReference>
<proteinExistence type="predicted"/>
<evidence type="ECO:0000259" key="1">
    <source>
        <dbReference type="Pfam" id="PF17989"/>
    </source>
</evidence>
<dbReference type="EMBL" id="JBHTLU010000012">
    <property type="protein sequence ID" value="MFD1219682.1"/>
    <property type="molecule type" value="Genomic_DNA"/>
</dbReference>
<reference evidence="3" key="1">
    <citation type="journal article" date="2019" name="Int. J. Syst. Evol. Microbiol.">
        <title>The Global Catalogue of Microorganisms (GCM) 10K type strain sequencing project: providing services to taxonomists for standard genome sequencing and annotation.</title>
        <authorList>
            <consortium name="The Broad Institute Genomics Platform"/>
            <consortium name="The Broad Institute Genome Sequencing Center for Infectious Disease"/>
            <person name="Wu L."/>
            <person name="Ma J."/>
        </authorList>
    </citation>
    <scope>NUCLEOTIDE SEQUENCE [LARGE SCALE GENOMIC DNA]</scope>
    <source>
        <strain evidence="3">CCUG 53270</strain>
    </source>
</reference>
<dbReference type="CDD" id="cd24025">
    <property type="entry name" value="ASKHA_NBD_ParM_pCBH-like"/>
    <property type="match status" value="1"/>
</dbReference>
<evidence type="ECO:0000313" key="2">
    <source>
        <dbReference type="EMBL" id="MFD1219682.1"/>
    </source>
</evidence>
<sequence length="314" mass="35709">MVKLCTVDLGFGWTKGKSNRQIYLQPSILGETKPLFEESVKDDDIVFNDDFFVGKLALRQSDVKYFSMNDNKTETWISDILLKTAIGSLCRMHECNLVTGLPVKYYFSQKDKMGKTLSLINGGDIYKIKNGLSDMFFVKPKVCNFKIVPQGLGIAIDYIFGEDGKMAKPEVAKKKILVIDLGYYTLNLLGLDKMEIMKESNTLLLGVDSAYKLLQRYIQEYFGKSPSRYELDPFVLSGEYEGTDITPLINRAFRSLSLQIQNEIESLNIKFDYFLIGGGAANKIESNISHPNKFILDQLSQIRGYEKIGVRQWK</sequence>